<proteinExistence type="predicted"/>
<evidence type="ECO:0000313" key="2">
    <source>
        <dbReference type="EMBL" id="KRR24655.1"/>
    </source>
</evidence>
<keyword evidence="3" id="KW-1185">Reference proteome</keyword>
<organism evidence="2 3">
    <name type="scientific">Bradyrhizobium retamae</name>
    <dbReference type="NCBI Taxonomy" id="1300035"/>
    <lineage>
        <taxon>Bacteria</taxon>
        <taxon>Pseudomonadati</taxon>
        <taxon>Pseudomonadota</taxon>
        <taxon>Alphaproteobacteria</taxon>
        <taxon>Hyphomicrobiales</taxon>
        <taxon>Nitrobacteraceae</taxon>
        <taxon>Bradyrhizobium</taxon>
    </lineage>
</organism>
<feature type="region of interest" description="Disordered" evidence="1">
    <location>
        <begin position="41"/>
        <end position="75"/>
    </location>
</feature>
<dbReference type="Proteomes" id="UP000052023">
    <property type="component" value="Unassembled WGS sequence"/>
</dbReference>
<reference evidence="2 3" key="1">
    <citation type="submission" date="2014-03" db="EMBL/GenBank/DDBJ databases">
        <title>Bradyrhizobium valentinum sp. nov., isolated from effective nodules of Lupinus mariae-josephae, a lupine endemic of basic-lime soils in Eastern Spain.</title>
        <authorList>
            <person name="Duran D."/>
            <person name="Rey L."/>
            <person name="Navarro A."/>
            <person name="Busquets A."/>
            <person name="Imperial J."/>
            <person name="Ruiz-Argueso T."/>
        </authorList>
    </citation>
    <scope>NUCLEOTIDE SEQUENCE [LARGE SCALE GENOMIC DNA]</scope>
    <source>
        <strain evidence="2 3">Ro19</strain>
    </source>
</reference>
<dbReference type="EMBL" id="LLYA01000153">
    <property type="protein sequence ID" value="KRR24655.1"/>
    <property type="molecule type" value="Genomic_DNA"/>
</dbReference>
<sequence length="75" mass="7747">MDERQQGEIEDRRKFLISAGRFAAVTPPVITLPLSTSLTSDAIAHSGAGGGPRGNNGYGNGGSDGSPNGEPDKHR</sequence>
<evidence type="ECO:0000256" key="1">
    <source>
        <dbReference type="SAM" id="MobiDB-lite"/>
    </source>
</evidence>
<gene>
    <name evidence="2" type="ORF">CQ13_24835</name>
</gene>
<accession>A0A0R3N347</accession>
<evidence type="ECO:0000313" key="3">
    <source>
        <dbReference type="Proteomes" id="UP000052023"/>
    </source>
</evidence>
<protein>
    <submittedName>
        <fullName evidence="2">Uncharacterized protein</fullName>
    </submittedName>
</protein>
<dbReference type="OrthoDB" id="9808131at2"/>
<name>A0A0R3N347_9BRAD</name>
<comment type="caution">
    <text evidence="2">The sequence shown here is derived from an EMBL/GenBank/DDBJ whole genome shotgun (WGS) entry which is preliminary data.</text>
</comment>
<feature type="compositionally biased region" description="Gly residues" evidence="1">
    <location>
        <begin position="47"/>
        <end position="64"/>
    </location>
</feature>
<dbReference type="RefSeq" id="WP_057844149.1">
    <property type="nucleotide sequence ID" value="NZ_LLYA01000153.1"/>
</dbReference>
<dbReference type="AlphaFoldDB" id="A0A0R3N347"/>